<evidence type="ECO:0000256" key="5">
    <source>
        <dbReference type="ARBA" id="ARBA00022729"/>
    </source>
</evidence>
<dbReference type="AlphaFoldDB" id="A0A5L8V8F4"/>
<dbReference type="PRINTS" id="PR00691">
    <property type="entry name" value="ADHESINB"/>
</dbReference>
<dbReference type="PRINTS" id="PR00690">
    <property type="entry name" value="ADHESNFAMILY"/>
</dbReference>
<evidence type="ECO:0000256" key="4">
    <source>
        <dbReference type="ARBA" id="ARBA00022723"/>
    </source>
</evidence>
<dbReference type="EMBL" id="AABQDW010000008">
    <property type="protein sequence ID" value="EAI5408124.1"/>
    <property type="molecule type" value="Genomic_DNA"/>
</dbReference>
<dbReference type="EMBL" id="AACCXM010000001">
    <property type="protein sequence ID" value="EAK0468293.1"/>
    <property type="molecule type" value="Genomic_DNA"/>
</dbReference>
<evidence type="ECO:0000256" key="1">
    <source>
        <dbReference type="ARBA" id="ARBA00004196"/>
    </source>
</evidence>
<evidence type="ECO:0000313" key="9">
    <source>
        <dbReference type="EMBL" id="EAK0468293.1"/>
    </source>
</evidence>
<keyword evidence="5" id="KW-0732">Signal</keyword>
<dbReference type="PANTHER" id="PTHR42953">
    <property type="entry name" value="HIGH-AFFINITY ZINC UPTAKE SYSTEM PROTEIN ZNUA-RELATED"/>
    <property type="match status" value="1"/>
</dbReference>
<comment type="similarity">
    <text evidence="2 6">Belongs to the bacterial solute-binding protein 9 family.</text>
</comment>
<dbReference type="InterPro" id="IPR006128">
    <property type="entry name" value="Lipoprotein_PsaA-like"/>
</dbReference>
<dbReference type="GO" id="GO:0030313">
    <property type="term" value="C:cell envelope"/>
    <property type="evidence" value="ECO:0007669"/>
    <property type="project" value="UniProtKB-SubCell"/>
</dbReference>
<dbReference type="GO" id="GO:0007155">
    <property type="term" value="P:cell adhesion"/>
    <property type="evidence" value="ECO:0007669"/>
    <property type="project" value="InterPro"/>
</dbReference>
<protein>
    <submittedName>
        <fullName evidence="8">Metal ABC transporter substrate-binding protein</fullName>
    </submittedName>
</protein>
<dbReference type="Pfam" id="PF01297">
    <property type="entry name" value="ZnuA"/>
    <property type="match status" value="1"/>
</dbReference>
<dbReference type="InterPro" id="IPR006127">
    <property type="entry name" value="ZnuA-like"/>
</dbReference>
<sequence length="290" mass="32408">MKKISIFIFVIAMIGSLNAQKLEVLTSFTILADIAKNVAKDSANVNSLTKMGTEIHGYEATPKDILKAKKADIILYNGLNLELWMDKFLSNAKKPSYNLSDGVTPILISDGGYKGKPNPHAWMSIKNVQIYIKNIVEIFSRHDPKNADIYAKNADEYIKILNDLDSKFKAEFAKVPLEQRYLITSEGAFSYLTKEYDLKELYIWSVNSDEQGTTKQIKNLVDKIKNSEAKVIFSESTISPKPAMTIANESGIRYGGVLYVDSLSKEIPTYVDLMKTTVSTIINGLNNGKN</sequence>
<evidence type="ECO:0000313" key="10">
    <source>
        <dbReference type="Proteomes" id="UP000557842"/>
    </source>
</evidence>
<organism evidence="8">
    <name type="scientific">Campylobacter fetus</name>
    <dbReference type="NCBI Taxonomy" id="196"/>
    <lineage>
        <taxon>Bacteria</taxon>
        <taxon>Pseudomonadati</taxon>
        <taxon>Campylobacterota</taxon>
        <taxon>Epsilonproteobacteria</taxon>
        <taxon>Campylobacterales</taxon>
        <taxon>Campylobacteraceae</taxon>
        <taxon>Campylobacter</taxon>
    </lineage>
</organism>
<evidence type="ECO:0000256" key="2">
    <source>
        <dbReference type="ARBA" id="ARBA00011028"/>
    </source>
</evidence>
<reference evidence="8 10" key="1">
    <citation type="submission" date="2018-05" db="EMBL/GenBank/DDBJ databases">
        <authorList>
            <consortium name="PulseNet: The National Subtyping Network for Foodborne Disease Surveillance"/>
            <person name="Tarr C.L."/>
            <person name="Trees E."/>
            <person name="Katz L.S."/>
            <person name="Carleton-Romer H.A."/>
            <person name="Stroika S."/>
            <person name="Kucerova Z."/>
            <person name="Roache K.F."/>
            <person name="Sabol A.L."/>
            <person name="Besser J."/>
            <person name="Gerner-Smidt P."/>
        </authorList>
    </citation>
    <scope>NUCLEOTIDE SEQUENCE</scope>
    <source>
        <strain evidence="8">2014D-0197</strain>
        <strain evidence="7 10">2016D-0221</strain>
        <strain evidence="9">D4313</strain>
    </source>
</reference>
<evidence type="ECO:0000256" key="6">
    <source>
        <dbReference type="RuleBase" id="RU003512"/>
    </source>
</evidence>
<keyword evidence="4" id="KW-0479">Metal-binding</keyword>
<dbReference type="PANTHER" id="PTHR42953:SF1">
    <property type="entry name" value="METAL-BINDING PROTEIN HI_0362-RELATED"/>
    <property type="match status" value="1"/>
</dbReference>
<dbReference type="InterPro" id="IPR050492">
    <property type="entry name" value="Bact_metal-bind_prot9"/>
</dbReference>
<name>A0A5L8V8F4_CAMFE</name>
<evidence type="ECO:0000313" key="7">
    <source>
        <dbReference type="EMBL" id="EAI5408124.1"/>
    </source>
</evidence>
<gene>
    <name evidence="8" type="ORF">AAH17_00690</name>
    <name evidence="9" type="ORF">AAH24_02750</name>
    <name evidence="7" type="ORF">BVH53_05350</name>
</gene>
<comment type="caution">
    <text evidence="8">The sequence shown here is derived from an EMBL/GenBank/DDBJ whole genome shotgun (WGS) entry which is preliminary data.</text>
</comment>
<dbReference type="Proteomes" id="UP000557842">
    <property type="component" value="Unassembled WGS sequence"/>
</dbReference>
<evidence type="ECO:0000313" key="8">
    <source>
        <dbReference type="EMBL" id="EAK0452182.1"/>
    </source>
</evidence>
<proteinExistence type="inferred from homology"/>
<dbReference type="CDD" id="cd01137">
    <property type="entry name" value="PsaA"/>
    <property type="match status" value="1"/>
</dbReference>
<dbReference type="GO" id="GO:0030001">
    <property type="term" value="P:metal ion transport"/>
    <property type="evidence" value="ECO:0007669"/>
    <property type="project" value="InterPro"/>
</dbReference>
<dbReference type="RefSeq" id="WP_065843719.1">
    <property type="nucleotide sequence ID" value="NZ_AABUZP020000005.1"/>
</dbReference>
<dbReference type="Gene3D" id="3.40.50.1980">
    <property type="entry name" value="Nitrogenase molybdenum iron protein domain"/>
    <property type="match status" value="2"/>
</dbReference>
<keyword evidence="3 6" id="KW-0813">Transport</keyword>
<comment type="subcellular location">
    <subcellularLocation>
        <location evidence="1">Cell envelope</location>
    </subcellularLocation>
</comment>
<accession>A0A5L8V8F4</accession>
<dbReference type="SUPFAM" id="SSF53807">
    <property type="entry name" value="Helical backbone' metal receptor"/>
    <property type="match status" value="1"/>
</dbReference>
<dbReference type="EMBL" id="AACCXK010000001">
    <property type="protein sequence ID" value="EAK0452182.1"/>
    <property type="molecule type" value="Genomic_DNA"/>
</dbReference>
<evidence type="ECO:0000256" key="3">
    <source>
        <dbReference type="ARBA" id="ARBA00022448"/>
    </source>
</evidence>
<dbReference type="GO" id="GO:0046872">
    <property type="term" value="F:metal ion binding"/>
    <property type="evidence" value="ECO:0007669"/>
    <property type="project" value="UniProtKB-KW"/>
</dbReference>
<dbReference type="InterPro" id="IPR006129">
    <property type="entry name" value="AdhesinB"/>
</dbReference>